<feature type="region of interest" description="Disordered" evidence="4">
    <location>
        <begin position="725"/>
        <end position="760"/>
    </location>
</feature>
<evidence type="ECO:0000256" key="1">
    <source>
        <dbReference type="ARBA" id="ARBA00009375"/>
    </source>
</evidence>
<evidence type="ECO:0000256" key="4">
    <source>
        <dbReference type="SAM" id="MobiDB-lite"/>
    </source>
</evidence>
<evidence type="ECO:0000259" key="6">
    <source>
        <dbReference type="Pfam" id="PF01416"/>
    </source>
</evidence>
<dbReference type="SUPFAM" id="SSF55120">
    <property type="entry name" value="Pseudouridine synthase"/>
    <property type="match status" value="2"/>
</dbReference>
<dbReference type="InterPro" id="IPR020095">
    <property type="entry name" value="PsdUridine_synth_TruA_C"/>
</dbReference>
<dbReference type="PANTHER" id="PTHR11142">
    <property type="entry name" value="PSEUDOURIDYLATE SYNTHASE"/>
    <property type="match status" value="1"/>
</dbReference>
<dbReference type="GO" id="GO:0005737">
    <property type="term" value="C:cytoplasm"/>
    <property type="evidence" value="ECO:0007669"/>
    <property type="project" value="TreeGrafter"/>
</dbReference>
<keyword evidence="2" id="KW-0819">tRNA processing</keyword>
<dbReference type="Gene3D" id="3.30.70.660">
    <property type="entry name" value="Pseudouridine synthase I, catalytic domain, C-terminal subdomain"/>
    <property type="match status" value="1"/>
</dbReference>
<name>A0A0P1BHQ3_9BASI</name>
<dbReference type="PANTHER" id="PTHR11142:SF5">
    <property type="entry name" value="TRNA PSEUDOURIDINE(38_39) SYNTHASE"/>
    <property type="match status" value="1"/>
</dbReference>
<dbReference type="GO" id="GO:0005634">
    <property type="term" value="C:nucleus"/>
    <property type="evidence" value="ECO:0007669"/>
    <property type="project" value="TreeGrafter"/>
</dbReference>
<dbReference type="InterPro" id="IPR020094">
    <property type="entry name" value="TruA/RsuA/RluB/E/F_N"/>
</dbReference>
<dbReference type="InterPro" id="IPR001406">
    <property type="entry name" value="PsdUridine_synth_TruA"/>
</dbReference>
<proteinExistence type="inferred from homology"/>
<protein>
    <submittedName>
        <fullName evidence="7">Pseudouridylate synthase</fullName>
    </submittedName>
</protein>
<dbReference type="GO" id="GO:1990481">
    <property type="term" value="P:mRNA pseudouridine synthesis"/>
    <property type="evidence" value="ECO:0007669"/>
    <property type="project" value="TreeGrafter"/>
</dbReference>
<dbReference type="Pfam" id="PF01416">
    <property type="entry name" value="PseudoU_synth_1"/>
    <property type="match status" value="1"/>
</dbReference>
<dbReference type="InterPro" id="IPR020103">
    <property type="entry name" value="PsdUridine_synth_cat_dom_sf"/>
</dbReference>
<dbReference type="OrthoDB" id="25767at2759"/>
<evidence type="ECO:0000256" key="2">
    <source>
        <dbReference type="ARBA" id="ARBA00022694"/>
    </source>
</evidence>
<feature type="region of interest" description="Disordered" evidence="4">
    <location>
        <begin position="73"/>
        <end position="102"/>
    </location>
</feature>
<evidence type="ECO:0000256" key="3">
    <source>
        <dbReference type="ARBA" id="ARBA00023235"/>
    </source>
</evidence>
<organism evidence="7 8">
    <name type="scientific">Ceraceosorus bombacis</name>
    <dbReference type="NCBI Taxonomy" id="401625"/>
    <lineage>
        <taxon>Eukaryota</taxon>
        <taxon>Fungi</taxon>
        <taxon>Dikarya</taxon>
        <taxon>Basidiomycota</taxon>
        <taxon>Ustilaginomycotina</taxon>
        <taxon>Exobasidiomycetes</taxon>
        <taxon>Ceraceosorales</taxon>
        <taxon>Ceraceosoraceae</taxon>
        <taxon>Ceraceosorus</taxon>
    </lineage>
</organism>
<comment type="similarity">
    <text evidence="1">Belongs to the tRNA pseudouridine synthase TruA family.</text>
</comment>
<accession>A0A0P1BHQ3</accession>
<dbReference type="AlphaFoldDB" id="A0A0P1BHQ3"/>
<evidence type="ECO:0000313" key="7">
    <source>
        <dbReference type="EMBL" id="CEH15761.1"/>
    </source>
</evidence>
<feature type="compositionally biased region" description="Basic and acidic residues" evidence="4">
    <location>
        <begin position="725"/>
        <end position="742"/>
    </location>
</feature>
<feature type="domain" description="Pseudouridine synthase I TruA alpha/beta" evidence="6">
    <location>
        <begin position="407"/>
        <end position="503"/>
    </location>
</feature>
<reference evidence="7 8" key="1">
    <citation type="submission" date="2014-09" db="EMBL/GenBank/DDBJ databases">
        <authorList>
            <person name="Magalhaes I.L.F."/>
            <person name="Oliveira U."/>
            <person name="Santos F.R."/>
            <person name="Vidigal T.H.D.A."/>
            <person name="Brescovit A.D."/>
            <person name="Santos A.J."/>
        </authorList>
    </citation>
    <scope>NUCLEOTIDE SEQUENCE [LARGE SCALE GENOMIC DNA]</scope>
</reference>
<dbReference type="Proteomes" id="UP000054845">
    <property type="component" value="Unassembled WGS sequence"/>
</dbReference>
<evidence type="ECO:0000256" key="5">
    <source>
        <dbReference type="SAM" id="SignalP"/>
    </source>
</evidence>
<dbReference type="InterPro" id="IPR020097">
    <property type="entry name" value="PsdUridine_synth_TruA_a/b_dom"/>
</dbReference>
<dbReference type="EMBL" id="CCYA01000272">
    <property type="protein sequence ID" value="CEH15761.1"/>
    <property type="molecule type" value="Genomic_DNA"/>
</dbReference>
<keyword evidence="5" id="KW-0732">Signal</keyword>
<evidence type="ECO:0000313" key="8">
    <source>
        <dbReference type="Proteomes" id="UP000054845"/>
    </source>
</evidence>
<sequence length="760" mass="82685">MPFGLSLLLRAALDLLPARRPQSTLYTIRKIYSARYRTMAGAASSAAKYEDWSADDLRQRVLELEAKLGNVASASAPLADGPSPSPEAGPSRLPAQPEQEPALSRRAYRRAIRLGHRIQRQGPVSQARGQAVVEDAKARGVIAIRFAYDGTEYAGLAAQSNAITVESVLWDALVKGRLVDGEKGMQGAGWTRCGRTDRGVSAAGQVVSLWIRSKRVDERRQRTMHEAQLAKKMAAYLEAVDGPRKAPSTESPAAEPVISEFRHEQGSALEELSLSDRMKAAPPAGELLATSTPDVPSGAQNGATLVKPDGSSPELPYLSVLNGIQNGATLVKPDGSSPELPYLSVLNGLLPNSIRVLAWSPVAADFSARFSCRYRHYKYFFTAGSPLLPTTAGPSPRLNIDAMREGASRLLGDHDFRNLCKVEGVKQITNFRRRIDGVSIDQVPATWTSKETDSASDEPMYVLNLRGTAFLYHQVRNIMSVLFLIGAGLEKPSLVDELLNIKPGMAAEDARWAATHGVSLRKDRTVLPGSTATERDGVVQLDSETGLPVMVQTATPMEHDSSWTEQQQQDEEKRLESLCVYANKPEYEMASDTSLVLWDCGFRPSDVAWRAGAYDGPLPAPQGADVVSAAAPTAALLHGEWTRRSISAEIWRHFLFSSPVAPAGTQEAGVTFEQARRPTLPAASNQNGTRHKSLGRTAVLVPLGGGHVRSHTSWRGFSKFKREEAPEVKNQRWLEGKGKQRAEALGITPQQLSRGYRPPQ</sequence>
<dbReference type="STRING" id="401625.A0A0P1BHQ3"/>
<feature type="signal peptide" evidence="5">
    <location>
        <begin position="1"/>
        <end position="18"/>
    </location>
</feature>
<feature type="chain" id="PRO_5006059513" evidence="5">
    <location>
        <begin position="19"/>
        <end position="760"/>
    </location>
</feature>
<keyword evidence="8" id="KW-1185">Reference proteome</keyword>
<dbReference type="GO" id="GO:0009982">
    <property type="term" value="F:pseudouridine synthase activity"/>
    <property type="evidence" value="ECO:0007669"/>
    <property type="project" value="InterPro"/>
</dbReference>
<keyword evidence="3" id="KW-0413">Isomerase</keyword>
<dbReference type="Gene3D" id="3.30.70.580">
    <property type="entry name" value="Pseudouridine synthase I, catalytic domain, N-terminal subdomain"/>
    <property type="match status" value="1"/>
</dbReference>
<dbReference type="GO" id="GO:0031119">
    <property type="term" value="P:tRNA pseudouridine synthesis"/>
    <property type="evidence" value="ECO:0007669"/>
    <property type="project" value="TreeGrafter"/>
</dbReference>
<dbReference type="GO" id="GO:0003723">
    <property type="term" value="F:RNA binding"/>
    <property type="evidence" value="ECO:0007669"/>
    <property type="project" value="InterPro"/>
</dbReference>